<evidence type="ECO:0008006" key="4">
    <source>
        <dbReference type="Google" id="ProtNLM"/>
    </source>
</evidence>
<evidence type="ECO:0000313" key="2">
    <source>
        <dbReference type="EMBL" id="KYK55602.1"/>
    </source>
</evidence>
<dbReference type="RefSeq" id="XP_040654954.1">
    <property type="nucleotide sequence ID" value="XM_040804850.1"/>
</dbReference>
<evidence type="ECO:0000256" key="1">
    <source>
        <dbReference type="SAM" id="Phobius"/>
    </source>
</evidence>
<proteinExistence type="predicted"/>
<dbReference type="STRING" id="98403.A0A151GEV9"/>
<comment type="caution">
    <text evidence="2">The sequence shown here is derived from an EMBL/GenBank/DDBJ whole genome shotgun (WGS) entry which is preliminary data.</text>
</comment>
<keyword evidence="1" id="KW-0472">Membrane</keyword>
<protein>
    <recommendedName>
        <fullName evidence="4">Pre-rRNA processing protein</fullName>
    </recommendedName>
</protein>
<reference evidence="2 3" key="1">
    <citation type="journal article" date="2016" name="Sci. Rep.">
        <title>Insights into Adaptations to a Near-Obligate Nematode Endoparasitic Lifestyle from the Finished Genome of Drechmeria coniospora.</title>
        <authorList>
            <person name="Zhang L."/>
            <person name="Zhou Z."/>
            <person name="Guo Q."/>
            <person name="Fokkens L."/>
            <person name="Miskei M."/>
            <person name="Pocsi I."/>
            <person name="Zhang W."/>
            <person name="Chen M."/>
            <person name="Wang L."/>
            <person name="Sun Y."/>
            <person name="Donzelli B.G."/>
            <person name="Gibson D.M."/>
            <person name="Nelson D.R."/>
            <person name="Luo J.G."/>
            <person name="Rep M."/>
            <person name="Liu H."/>
            <person name="Yang S."/>
            <person name="Wang J."/>
            <person name="Krasnoff S.B."/>
            <person name="Xu Y."/>
            <person name="Molnar I."/>
            <person name="Lin M."/>
        </authorList>
    </citation>
    <scope>NUCLEOTIDE SEQUENCE [LARGE SCALE GENOMIC DNA]</scope>
    <source>
        <strain evidence="2 3">ARSEF 6962</strain>
    </source>
</reference>
<keyword evidence="1" id="KW-0812">Transmembrane</keyword>
<dbReference type="AlphaFoldDB" id="A0A151GEV9"/>
<dbReference type="Pfam" id="PF12505">
    <property type="entry name" value="DUF3712"/>
    <property type="match status" value="1"/>
</dbReference>
<dbReference type="InterPro" id="IPR022185">
    <property type="entry name" value="DUF3712"/>
</dbReference>
<dbReference type="EMBL" id="LAYC01000003">
    <property type="protein sequence ID" value="KYK55602.1"/>
    <property type="molecule type" value="Genomic_DNA"/>
</dbReference>
<organism evidence="2 3">
    <name type="scientific">Drechmeria coniospora</name>
    <name type="common">Nematophagous fungus</name>
    <name type="synonym">Meria coniospora</name>
    <dbReference type="NCBI Taxonomy" id="98403"/>
    <lineage>
        <taxon>Eukaryota</taxon>
        <taxon>Fungi</taxon>
        <taxon>Dikarya</taxon>
        <taxon>Ascomycota</taxon>
        <taxon>Pezizomycotina</taxon>
        <taxon>Sordariomycetes</taxon>
        <taxon>Hypocreomycetidae</taxon>
        <taxon>Hypocreales</taxon>
        <taxon>Ophiocordycipitaceae</taxon>
        <taxon>Drechmeria</taxon>
    </lineage>
</organism>
<dbReference type="PANTHER" id="PTHR35895:SF1">
    <property type="entry name" value="LIPID-BINDING SERUM GLYCOPROTEIN C-TERMINAL DOMAIN-CONTAINING PROTEIN"/>
    <property type="match status" value="1"/>
</dbReference>
<keyword evidence="3" id="KW-1185">Reference proteome</keyword>
<dbReference type="InParanoid" id="A0A151GEV9"/>
<accession>A0A151GEV9</accession>
<dbReference type="PANTHER" id="PTHR35895">
    <property type="entry name" value="CHROMOSOME 16, WHOLE GENOME SHOTGUN SEQUENCE"/>
    <property type="match status" value="1"/>
</dbReference>
<dbReference type="Proteomes" id="UP000076580">
    <property type="component" value="Chromosome 03"/>
</dbReference>
<dbReference type="InterPro" id="IPR046368">
    <property type="entry name" value="Tag1"/>
</dbReference>
<gene>
    <name evidence="2" type="ORF">DCS_07565</name>
</gene>
<evidence type="ECO:0000313" key="3">
    <source>
        <dbReference type="Proteomes" id="UP000076580"/>
    </source>
</evidence>
<sequence length="342" mass="37422">MSDEKEVTQTIESGVPAKPVKKRACVDHCKRFWWLHLIIFVLVSVLVICLIIFVAVPKIAQAKVNDAELEIQGVNVLDTKPDSYLMQINSTIKTDGKVKADIDPFVGNLYLEDVPNAPAFATLDFPATNGDEHQIVNVSQVVRITDEKAFEQFNIDFFQRKNLTIRIQGNTQIQPKGLNRKSSVEFKKVLTVNGLNLLNGTKVVGGKVDFMAKSGENNFHGTAEIPNNSHFTLDIGNATFINYADNQELGKLTITNLVLRPGINKVAVAAAMDQVKIVQILAKKPYCETGIIPFQLLGSDVQNNGKQIPYFLAALSSANQTVPIDIAGILGIEASCPTTTSS</sequence>
<dbReference type="GeneID" id="63720208"/>
<feature type="transmembrane region" description="Helical" evidence="1">
    <location>
        <begin position="32"/>
        <end position="56"/>
    </location>
</feature>
<keyword evidence="1" id="KW-1133">Transmembrane helix</keyword>
<name>A0A151GEV9_DRECN</name>
<dbReference type="GO" id="GO:0000329">
    <property type="term" value="C:fungal-type vacuole membrane"/>
    <property type="evidence" value="ECO:0007669"/>
    <property type="project" value="InterPro"/>
</dbReference>